<evidence type="ECO:0000313" key="9">
    <source>
        <dbReference type="Proteomes" id="UP000218334"/>
    </source>
</evidence>
<feature type="region of interest" description="Disordered" evidence="7">
    <location>
        <begin position="311"/>
        <end position="415"/>
    </location>
</feature>
<dbReference type="PANTHER" id="PTHR44019">
    <property type="entry name" value="WD REPEAT-CONTAINING PROTEIN 55"/>
    <property type="match status" value="1"/>
</dbReference>
<keyword evidence="3" id="KW-0677">Repeat</keyword>
<protein>
    <recommendedName>
        <fullName evidence="4">WD repeat-containing protein JIP5</fullName>
    </recommendedName>
    <alternativeName>
        <fullName evidence="5">WD repeat-containing protein jip5</fullName>
    </alternativeName>
</protein>
<sequence>MPDVSVSSQIFDIAFHPTHCTAYAALLSGKVKAISYDHQGRSKELFSVSVSQRSCRGISVNGDGSNIYVVGKGKALHTIDTATGKHAQTRAKAHEQAVPINRVRHLTSWLLSTGDDDGVIKLWDPRQKESIRKYTHHFDYITDFLWLDDKKQLVATSGDGTLSVMDVRSKNIKPIAQSEDQEDELLSIVGIKGSTKFVVGTQIGVLSIFNRSSGWGDCVDRIPGHPHSVDTLCALPESFTDVDATSTILTGSSDGFVRAVQIFPTKLLGVVADHGEWPVERVAIENDDDGKSPDARWWVGSVGHDETLKLTSLRGVFDGENRGDDEEEGEGEGESEGDDTGSGEEDEEEETDNRADNEAKQSGSEDDEDDDDSDSDSPAMPTKRKRKTEKNPLVAVKRKKGRNEVEVEGRFFEDL</sequence>
<evidence type="ECO:0000313" key="8">
    <source>
        <dbReference type="EMBL" id="PBK63827.1"/>
    </source>
</evidence>
<feature type="compositionally biased region" description="Acidic residues" evidence="7">
    <location>
        <begin position="323"/>
        <end position="351"/>
    </location>
</feature>
<dbReference type="EMBL" id="KZ293456">
    <property type="protein sequence ID" value="PBK63827.1"/>
    <property type="molecule type" value="Genomic_DNA"/>
</dbReference>
<accession>A0A2H3BGX1</accession>
<dbReference type="InterPro" id="IPR015943">
    <property type="entry name" value="WD40/YVTN_repeat-like_dom_sf"/>
</dbReference>
<dbReference type="InterPro" id="IPR001680">
    <property type="entry name" value="WD40_rpt"/>
</dbReference>
<evidence type="ECO:0000256" key="1">
    <source>
        <dbReference type="ARBA" id="ARBA00007625"/>
    </source>
</evidence>
<dbReference type="SMART" id="SM00320">
    <property type="entry name" value="WD40"/>
    <property type="match status" value="5"/>
</dbReference>
<dbReference type="SUPFAM" id="SSF50978">
    <property type="entry name" value="WD40 repeat-like"/>
    <property type="match status" value="1"/>
</dbReference>
<keyword evidence="2 6" id="KW-0853">WD repeat</keyword>
<evidence type="ECO:0000256" key="5">
    <source>
        <dbReference type="ARBA" id="ARBA00039514"/>
    </source>
</evidence>
<evidence type="ECO:0000256" key="2">
    <source>
        <dbReference type="ARBA" id="ARBA00022574"/>
    </source>
</evidence>
<evidence type="ECO:0000256" key="6">
    <source>
        <dbReference type="PROSITE-ProRule" id="PRU00221"/>
    </source>
</evidence>
<evidence type="ECO:0000256" key="3">
    <source>
        <dbReference type="ARBA" id="ARBA00022737"/>
    </source>
</evidence>
<dbReference type="PROSITE" id="PS50082">
    <property type="entry name" value="WD_REPEATS_2"/>
    <property type="match status" value="1"/>
</dbReference>
<dbReference type="AlphaFoldDB" id="A0A2H3BGX1"/>
<gene>
    <name evidence="8" type="ORF">ARMSODRAFT_893867</name>
</gene>
<evidence type="ECO:0000256" key="7">
    <source>
        <dbReference type="SAM" id="MobiDB-lite"/>
    </source>
</evidence>
<dbReference type="PANTHER" id="PTHR44019:SF20">
    <property type="entry name" value="WD REPEAT-CONTAINING PROTEIN 55"/>
    <property type="match status" value="1"/>
</dbReference>
<reference evidence="9" key="1">
    <citation type="journal article" date="2017" name="Nat. Ecol. Evol.">
        <title>Genome expansion and lineage-specific genetic innovations in the forest pathogenic fungi Armillaria.</title>
        <authorList>
            <person name="Sipos G."/>
            <person name="Prasanna A.N."/>
            <person name="Walter M.C."/>
            <person name="O'Connor E."/>
            <person name="Balint B."/>
            <person name="Krizsan K."/>
            <person name="Kiss B."/>
            <person name="Hess J."/>
            <person name="Varga T."/>
            <person name="Slot J."/>
            <person name="Riley R."/>
            <person name="Boka B."/>
            <person name="Rigling D."/>
            <person name="Barry K."/>
            <person name="Lee J."/>
            <person name="Mihaltcheva S."/>
            <person name="LaButti K."/>
            <person name="Lipzen A."/>
            <person name="Waldron R."/>
            <person name="Moloney N.M."/>
            <person name="Sperisen C."/>
            <person name="Kredics L."/>
            <person name="Vagvoelgyi C."/>
            <person name="Patrignani A."/>
            <person name="Fitzpatrick D."/>
            <person name="Nagy I."/>
            <person name="Doyle S."/>
            <person name="Anderson J.B."/>
            <person name="Grigoriev I.V."/>
            <person name="Gueldener U."/>
            <person name="Muensterkoetter M."/>
            <person name="Nagy L.G."/>
        </authorList>
    </citation>
    <scope>NUCLEOTIDE SEQUENCE [LARGE SCALE GENOMIC DNA]</scope>
    <source>
        <strain evidence="9">28-4</strain>
    </source>
</reference>
<keyword evidence="9" id="KW-1185">Reference proteome</keyword>
<feature type="compositionally biased region" description="Basic and acidic residues" evidence="7">
    <location>
        <begin position="402"/>
        <end position="415"/>
    </location>
</feature>
<comment type="similarity">
    <text evidence="1">Belongs to the WD repeat WDR55 family.</text>
</comment>
<feature type="compositionally biased region" description="Acidic residues" evidence="7">
    <location>
        <begin position="364"/>
        <end position="375"/>
    </location>
</feature>
<evidence type="ECO:0000256" key="4">
    <source>
        <dbReference type="ARBA" id="ARBA00039238"/>
    </source>
</evidence>
<dbReference type="Gene3D" id="2.130.10.10">
    <property type="entry name" value="YVTN repeat-like/Quinoprotein amine dehydrogenase"/>
    <property type="match status" value="2"/>
</dbReference>
<name>A0A2H3BGX1_9AGAR</name>
<feature type="repeat" description="WD" evidence="6">
    <location>
        <begin position="110"/>
        <end position="133"/>
    </location>
</feature>
<dbReference type="InterPro" id="IPR036322">
    <property type="entry name" value="WD40_repeat_dom_sf"/>
</dbReference>
<dbReference type="Pfam" id="PF24796">
    <property type="entry name" value="WDR55"/>
    <property type="match status" value="1"/>
</dbReference>
<organism evidence="8 9">
    <name type="scientific">Armillaria solidipes</name>
    <dbReference type="NCBI Taxonomy" id="1076256"/>
    <lineage>
        <taxon>Eukaryota</taxon>
        <taxon>Fungi</taxon>
        <taxon>Dikarya</taxon>
        <taxon>Basidiomycota</taxon>
        <taxon>Agaricomycotina</taxon>
        <taxon>Agaricomycetes</taxon>
        <taxon>Agaricomycetidae</taxon>
        <taxon>Agaricales</taxon>
        <taxon>Marasmiineae</taxon>
        <taxon>Physalacriaceae</taxon>
        <taxon>Armillaria</taxon>
    </lineage>
</organism>
<dbReference type="InterPro" id="IPR050505">
    <property type="entry name" value="WDR55/POC1"/>
</dbReference>
<dbReference type="Proteomes" id="UP000218334">
    <property type="component" value="Unassembled WGS sequence"/>
</dbReference>
<proteinExistence type="inferred from homology"/>
<dbReference type="STRING" id="1076256.A0A2H3BGX1"/>